<evidence type="ECO:0000256" key="2">
    <source>
        <dbReference type="SAM" id="MobiDB-lite"/>
    </source>
</evidence>
<feature type="region of interest" description="Disordered" evidence="2">
    <location>
        <begin position="118"/>
        <end position="159"/>
    </location>
</feature>
<proteinExistence type="predicted"/>
<dbReference type="Pfam" id="PF01480">
    <property type="entry name" value="PWI"/>
    <property type="match status" value="1"/>
</dbReference>
<dbReference type="GO" id="GO:0005634">
    <property type="term" value="C:nucleus"/>
    <property type="evidence" value="ECO:0007669"/>
    <property type="project" value="TreeGrafter"/>
</dbReference>
<evidence type="ECO:0000256" key="1">
    <source>
        <dbReference type="ARBA" id="ARBA00022884"/>
    </source>
</evidence>
<dbReference type="InterPro" id="IPR002483">
    <property type="entry name" value="PWI_dom"/>
</dbReference>
<dbReference type="PANTHER" id="PTHR14398">
    <property type="entry name" value="RNA RECOGNITION RRM/RNP DOMAIN"/>
    <property type="match status" value="1"/>
</dbReference>
<dbReference type="Proteomes" id="UP000655588">
    <property type="component" value="Unassembled WGS sequence"/>
</dbReference>
<feature type="domain" description="PWI" evidence="3">
    <location>
        <begin position="7"/>
        <end position="74"/>
    </location>
</feature>
<organism evidence="4 5">
    <name type="scientific">Frieseomelitta varia</name>
    <dbReference type="NCBI Taxonomy" id="561572"/>
    <lineage>
        <taxon>Eukaryota</taxon>
        <taxon>Metazoa</taxon>
        <taxon>Ecdysozoa</taxon>
        <taxon>Arthropoda</taxon>
        <taxon>Hexapoda</taxon>
        <taxon>Insecta</taxon>
        <taxon>Pterygota</taxon>
        <taxon>Neoptera</taxon>
        <taxon>Endopterygota</taxon>
        <taxon>Hymenoptera</taxon>
        <taxon>Apocrita</taxon>
        <taxon>Aculeata</taxon>
        <taxon>Apoidea</taxon>
        <taxon>Anthophila</taxon>
        <taxon>Apidae</taxon>
        <taxon>Frieseomelitta</taxon>
    </lineage>
</organism>
<name>A0A833W9T4_9HYME</name>
<reference evidence="4" key="1">
    <citation type="submission" date="2019-11" db="EMBL/GenBank/DDBJ databases">
        <title>The nuclear and mitochondrial genomes of Frieseomelitta varia - a highly eusocial stingless bee (Meliponini) with a permanently sterile worker caste.</title>
        <authorList>
            <person name="Freitas F.C.P."/>
            <person name="Lourenco A.P."/>
            <person name="Nunes F.M.F."/>
            <person name="Paschoal A.R."/>
            <person name="Abreu F.C.P."/>
            <person name="Barbin F.O."/>
            <person name="Bataglia L."/>
            <person name="Cardoso-Junior C.A.M."/>
            <person name="Cervoni M.S."/>
            <person name="Silva S.R."/>
            <person name="Dalarmi F."/>
            <person name="Del Lama M.A."/>
            <person name="Depintor T.S."/>
            <person name="Ferreira K.M."/>
            <person name="Goria P.S."/>
            <person name="Jaskot M.C."/>
            <person name="Lago D.C."/>
            <person name="Luna-Lucena D."/>
            <person name="Moda L.M."/>
            <person name="Nascimento L."/>
            <person name="Pedrino M."/>
            <person name="Rabico F.O."/>
            <person name="Sanches F.C."/>
            <person name="Santos D.E."/>
            <person name="Santos C.G."/>
            <person name="Vieira J."/>
            <person name="Lopes T.F."/>
            <person name="Barchuk A.R."/>
            <person name="Hartfelder K."/>
            <person name="Simoes Z.L.P."/>
            <person name="Bitondi M.M.G."/>
            <person name="Pinheiro D.G."/>
        </authorList>
    </citation>
    <scope>NUCLEOTIDE SEQUENCE</scope>
    <source>
        <strain evidence="4">USP_RPSP 00005682</strain>
        <tissue evidence="4">Whole individual</tissue>
    </source>
</reference>
<sequence length="203" mass="22345">MIIENPDQFKAWLTAVLEPLCDADPAALAKYVYALVKKDKTLEELRGGMVEQLDVFLQQETKNFVELLFKTLETQEYVLPPPKSDPDGGGTPPGVNPPPPTLAAEKVTESTIAITSMNTNPPAPLQMNGSAPMAIGKRETRKSDSEKIDKEKEKRSRSRVTLKHCFLKKTKKKKMKTVNREAGGDSSVSVICDKNLVSATMTV</sequence>
<keyword evidence="1" id="KW-0694">RNA-binding</keyword>
<evidence type="ECO:0000259" key="3">
    <source>
        <dbReference type="Pfam" id="PF01480"/>
    </source>
</evidence>
<feature type="compositionally biased region" description="Basic and acidic residues" evidence="2">
    <location>
        <begin position="136"/>
        <end position="154"/>
    </location>
</feature>
<dbReference type="GO" id="GO:0003723">
    <property type="term" value="F:RNA binding"/>
    <property type="evidence" value="ECO:0007669"/>
    <property type="project" value="UniProtKB-KW"/>
</dbReference>
<dbReference type="PANTHER" id="PTHR14398:SF0">
    <property type="entry name" value="ZINC FINGER PROTEIN SWM"/>
    <property type="match status" value="1"/>
</dbReference>
<evidence type="ECO:0000313" key="5">
    <source>
        <dbReference type="Proteomes" id="UP000655588"/>
    </source>
</evidence>
<dbReference type="EMBL" id="WNWW01000396">
    <property type="protein sequence ID" value="KAF3425383.1"/>
    <property type="molecule type" value="Genomic_DNA"/>
</dbReference>
<dbReference type="AlphaFoldDB" id="A0A833W9T4"/>
<evidence type="ECO:0000313" key="4">
    <source>
        <dbReference type="EMBL" id="KAF3425383.1"/>
    </source>
</evidence>
<accession>A0A833W9T4</accession>
<protein>
    <recommendedName>
        <fullName evidence="3">PWI domain-containing protein</fullName>
    </recommendedName>
</protein>
<comment type="caution">
    <text evidence="4">The sequence shown here is derived from an EMBL/GenBank/DDBJ whole genome shotgun (WGS) entry which is preliminary data.</text>
</comment>
<feature type="region of interest" description="Disordered" evidence="2">
    <location>
        <begin position="78"/>
        <end position="103"/>
    </location>
</feature>
<dbReference type="InterPro" id="IPR045137">
    <property type="entry name" value="RBM26/27"/>
</dbReference>
<keyword evidence="5" id="KW-1185">Reference proteome</keyword>
<gene>
    <name evidence="4" type="ORF">E2986_14024</name>
</gene>